<dbReference type="Gene3D" id="3.30.40.100">
    <property type="match status" value="1"/>
</dbReference>
<proteinExistence type="predicted"/>
<dbReference type="PROSITE" id="PS51050">
    <property type="entry name" value="ZF_CW"/>
    <property type="match status" value="1"/>
</dbReference>
<evidence type="ECO:0000256" key="2">
    <source>
        <dbReference type="ARBA" id="ARBA00022771"/>
    </source>
</evidence>
<keyword evidence="6" id="KW-1185">Reference proteome</keyword>
<name>A0A200R0V1_MACCD</name>
<organism evidence="5 6">
    <name type="scientific">Macleaya cordata</name>
    <name type="common">Five-seeded plume-poppy</name>
    <name type="synonym">Bocconia cordata</name>
    <dbReference type="NCBI Taxonomy" id="56857"/>
    <lineage>
        <taxon>Eukaryota</taxon>
        <taxon>Viridiplantae</taxon>
        <taxon>Streptophyta</taxon>
        <taxon>Embryophyta</taxon>
        <taxon>Tracheophyta</taxon>
        <taxon>Spermatophyta</taxon>
        <taxon>Magnoliopsida</taxon>
        <taxon>Ranunculales</taxon>
        <taxon>Papaveraceae</taxon>
        <taxon>Papaveroideae</taxon>
        <taxon>Macleaya</taxon>
    </lineage>
</organism>
<dbReference type="GO" id="GO:0005634">
    <property type="term" value="C:nucleus"/>
    <property type="evidence" value="ECO:0007669"/>
    <property type="project" value="TreeGrafter"/>
</dbReference>
<dbReference type="InterPro" id="IPR045261">
    <property type="entry name" value="MORC_ATPase"/>
</dbReference>
<dbReference type="InParanoid" id="A0A200R0V1"/>
<dbReference type="InterPro" id="IPR036890">
    <property type="entry name" value="HATPase_C_sf"/>
</dbReference>
<dbReference type="SUPFAM" id="SSF55874">
    <property type="entry name" value="ATPase domain of HSP90 chaperone/DNA topoisomerase II/histidine kinase"/>
    <property type="match status" value="1"/>
</dbReference>
<dbReference type="GO" id="GO:0016887">
    <property type="term" value="F:ATP hydrolysis activity"/>
    <property type="evidence" value="ECO:0007669"/>
    <property type="project" value="InterPro"/>
</dbReference>
<dbReference type="GO" id="GO:0008270">
    <property type="term" value="F:zinc ion binding"/>
    <property type="evidence" value="ECO:0007669"/>
    <property type="project" value="UniProtKB-KW"/>
</dbReference>
<dbReference type="AlphaFoldDB" id="A0A200R0V1"/>
<keyword evidence="3" id="KW-0862">Zinc</keyword>
<dbReference type="OMA" id="DCVKKNF"/>
<reference evidence="5 6" key="1">
    <citation type="journal article" date="2017" name="Mol. Plant">
        <title>The Genome of Medicinal Plant Macleaya cordata Provides New Insights into Benzylisoquinoline Alkaloids Metabolism.</title>
        <authorList>
            <person name="Liu X."/>
            <person name="Liu Y."/>
            <person name="Huang P."/>
            <person name="Ma Y."/>
            <person name="Qing Z."/>
            <person name="Tang Q."/>
            <person name="Cao H."/>
            <person name="Cheng P."/>
            <person name="Zheng Y."/>
            <person name="Yuan Z."/>
            <person name="Zhou Y."/>
            <person name="Liu J."/>
            <person name="Tang Z."/>
            <person name="Zhuo Y."/>
            <person name="Zhang Y."/>
            <person name="Yu L."/>
            <person name="Huang J."/>
            <person name="Yang P."/>
            <person name="Peng Q."/>
            <person name="Zhang J."/>
            <person name="Jiang W."/>
            <person name="Zhang Z."/>
            <person name="Lin K."/>
            <person name="Ro D.K."/>
            <person name="Chen X."/>
            <person name="Xiong X."/>
            <person name="Shang Y."/>
            <person name="Huang S."/>
            <person name="Zeng J."/>
        </authorList>
    </citation>
    <scope>NUCLEOTIDE SEQUENCE [LARGE SCALE GENOMIC DNA]</scope>
    <source>
        <strain evidence="6">cv. BLH2017</strain>
        <tissue evidence="5">Root</tissue>
    </source>
</reference>
<feature type="domain" description="CW-type" evidence="4">
    <location>
        <begin position="301"/>
        <end position="351"/>
    </location>
</feature>
<dbReference type="Pfam" id="PF07496">
    <property type="entry name" value="zf-CW"/>
    <property type="match status" value="1"/>
</dbReference>
<evidence type="ECO:0000256" key="3">
    <source>
        <dbReference type="ARBA" id="ARBA00022833"/>
    </source>
</evidence>
<dbReference type="OrthoDB" id="757982at2759"/>
<keyword evidence="1" id="KW-0479">Metal-binding</keyword>
<protein>
    <submittedName>
        <fullName evidence="5">Zinc finger protein</fullName>
    </submittedName>
</protein>
<accession>A0A200R0V1</accession>
<evidence type="ECO:0000313" key="5">
    <source>
        <dbReference type="EMBL" id="OVA16345.1"/>
    </source>
</evidence>
<comment type="caution">
    <text evidence="5">The sequence shown here is derived from an EMBL/GenBank/DDBJ whole genome shotgun (WGS) entry which is preliminary data.</text>
</comment>
<dbReference type="PANTHER" id="PTHR23336:SF11">
    <property type="entry name" value="OS06G0622000 PROTEIN"/>
    <property type="match status" value="1"/>
</dbReference>
<keyword evidence="2" id="KW-0863">Zinc-finger</keyword>
<evidence type="ECO:0000256" key="1">
    <source>
        <dbReference type="ARBA" id="ARBA00022723"/>
    </source>
</evidence>
<evidence type="ECO:0000313" key="6">
    <source>
        <dbReference type="Proteomes" id="UP000195402"/>
    </source>
</evidence>
<dbReference type="PANTHER" id="PTHR23336">
    <property type="entry name" value="ZINC FINGER CW-TYPE COILED-COIL DOMAIN PROTEIN 3"/>
    <property type="match status" value="1"/>
</dbReference>
<evidence type="ECO:0000259" key="4">
    <source>
        <dbReference type="PROSITE" id="PS51050"/>
    </source>
</evidence>
<dbReference type="Proteomes" id="UP000195402">
    <property type="component" value="Unassembled WGS sequence"/>
</dbReference>
<gene>
    <name evidence="5" type="ORF">BVC80_773g8</name>
</gene>
<sequence length="385" mass="44502">MSVKEEDCVKKNFVHANPSYLETLGQTYSGWIFGAIAELVDNSKDAKATKLEISVETHYSEIAGNKRYKVDDRHRIGKFGIGFKTGAMKLGRDVIVITQTTESRSVAFLSQSSNEGNDNLELPIVSYRRNDFSLEWQKRNGCKSSSNEDDILIRSRRTRLRHGQLSKKVPLDYSLRSYLAVIFLDPRMKIYVQGSLVKSRPLAKSLNETKIMSGEIMGKPVRLTLGRFQQEWERMNCGIFLYWQGRLIDRDGNHDLVHNTKQAFQECEAYAKLEEWLGDKSNEYWNEHFDRSHLKRKKVHYKPDHDWVQCDKCRKWRRLSSDFDTTTLAEEWLCSMPPYNGKCKTAEEKHVPGAVVNLGSKRSTVEDGLGSPRRYSIRLSLCRND</sequence>
<dbReference type="InterPro" id="IPR011124">
    <property type="entry name" value="Znf_CW"/>
</dbReference>
<dbReference type="EMBL" id="MVGT01000576">
    <property type="protein sequence ID" value="OVA16345.1"/>
    <property type="molecule type" value="Genomic_DNA"/>
</dbReference>